<dbReference type="InterPro" id="IPR004993">
    <property type="entry name" value="GH3"/>
</dbReference>
<protein>
    <submittedName>
        <fullName evidence="1">Uncharacterized protein</fullName>
    </submittedName>
</protein>
<dbReference type="OrthoDB" id="1581674at2759"/>
<evidence type="ECO:0000313" key="2">
    <source>
        <dbReference type="Proteomes" id="UP000428333"/>
    </source>
</evidence>
<accession>A0A6A4LXS7</accession>
<gene>
    <name evidence="1" type="ORF">C3L33_04077</name>
</gene>
<dbReference type="Pfam" id="PF03321">
    <property type="entry name" value="GH3"/>
    <property type="match status" value="1"/>
</dbReference>
<dbReference type="GO" id="GO:0005737">
    <property type="term" value="C:cytoplasm"/>
    <property type="evidence" value="ECO:0007669"/>
    <property type="project" value="TreeGrafter"/>
</dbReference>
<comment type="caution">
    <text evidence="1">The sequence shown here is derived from an EMBL/GenBank/DDBJ whole genome shotgun (WGS) entry which is preliminary data.</text>
</comment>
<keyword evidence="2" id="KW-1185">Reference proteome</keyword>
<name>A0A6A4LXS7_9ERIC</name>
<organism evidence="1 2">
    <name type="scientific">Rhododendron williamsianum</name>
    <dbReference type="NCBI Taxonomy" id="262921"/>
    <lineage>
        <taxon>Eukaryota</taxon>
        <taxon>Viridiplantae</taxon>
        <taxon>Streptophyta</taxon>
        <taxon>Embryophyta</taxon>
        <taxon>Tracheophyta</taxon>
        <taxon>Spermatophyta</taxon>
        <taxon>Magnoliopsida</taxon>
        <taxon>eudicotyledons</taxon>
        <taxon>Gunneridae</taxon>
        <taxon>Pentapetalae</taxon>
        <taxon>asterids</taxon>
        <taxon>Ericales</taxon>
        <taxon>Ericaceae</taxon>
        <taxon>Ericoideae</taxon>
        <taxon>Rhodoreae</taxon>
        <taxon>Rhododendron</taxon>
    </lineage>
</organism>
<evidence type="ECO:0000313" key="1">
    <source>
        <dbReference type="EMBL" id="KAE9464003.1"/>
    </source>
</evidence>
<dbReference type="EMBL" id="QEFC01000547">
    <property type="protein sequence ID" value="KAE9464003.1"/>
    <property type="molecule type" value="Genomic_DNA"/>
</dbReference>
<proteinExistence type="predicted"/>
<dbReference type="GO" id="GO:0016881">
    <property type="term" value="F:acid-amino acid ligase activity"/>
    <property type="evidence" value="ECO:0007669"/>
    <property type="project" value="TreeGrafter"/>
</dbReference>
<reference evidence="1 2" key="1">
    <citation type="journal article" date="2019" name="Genome Biol. Evol.">
        <title>The Rhododendron genome and chromosomal organization provide insight into shared whole-genome duplications across the heath family (Ericaceae).</title>
        <authorList>
            <person name="Soza V.L."/>
            <person name="Lindsley D."/>
            <person name="Waalkes A."/>
            <person name="Ramage E."/>
            <person name="Patwardhan R.P."/>
            <person name="Burton J.N."/>
            <person name="Adey A."/>
            <person name="Kumar A."/>
            <person name="Qiu R."/>
            <person name="Shendure J."/>
            <person name="Hall B."/>
        </authorList>
    </citation>
    <scope>NUCLEOTIDE SEQUENCE [LARGE SCALE GENOMIC DNA]</scope>
    <source>
        <strain evidence="1">RSF 1966-606</strain>
    </source>
</reference>
<feature type="non-terminal residue" evidence="1">
    <location>
        <position position="1"/>
    </location>
</feature>
<dbReference type="AlphaFoldDB" id="A0A6A4LXS7"/>
<dbReference type="Proteomes" id="UP000428333">
    <property type="component" value="Linkage Group LG03"/>
</dbReference>
<dbReference type="PANTHER" id="PTHR31901">
    <property type="entry name" value="GH3 DOMAIN-CONTAINING PROTEIN"/>
    <property type="match status" value="1"/>
</dbReference>
<dbReference type="PANTHER" id="PTHR31901:SF44">
    <property type="entry name" value="INDOLE-3-ACETIC ACID-AMIDO SYNTHETASE GH3.6-RELATED"/>
    <property type="match status" value="1"/>
</dbReference>
<sequence length="210" mass="23407">MADDDDIIAKLEETTKDAARHQLETLRAILERNAGVGYLHPHLRSCPAPVDASTFRRAVPLSCYDHYADHISRLADGGALDDDHGQRYLSVDPLVCFFYRANQIHYLANCCHFEFIPFDNDKMSVSGEETVDVSGVEVGKIAPKNSGEILTEGNLISAMKSFDQVLKNEAISETTEFACFLDLELDPRQLKVYVEVRDPSNFCGRTGFSS</sequence>